<reference evidence="2 3" key="1">
    <citation type="submission" date="2018-10" db="EMBL/GenBank/DDBJ databases">
        <title>Genomic Encyclopedia of Archaeal and Bacterial Type Strains, Phase II (KMG-II): from individual species to whole genera.</title>
        <authorList>
            <person name="Goeker M."/>
        </authorList>
    </citation>
    <scope>NUCLEOTIDE SEQUENCE [LARGE SCALE GENOMIC DNA]</scope>
    <source>
        <strain evidence="2 3">DSM 14954</strain>
    </source>
</reference>
<evidence type="ECO:0000256" key="1">
    <source>
        <dbReference type="SAM" id="MobiDB-lite"/>
    </source>
</evidence>
<sequence length="176" mass="18659">MALDRTRTLRGALAGAAAAAVWAAQQPLDQRVFGCDYDDAELLGRFVTNGRAAYPIGLAMHVANGAVFGALYANVARDIPVPRALRGPLAGLAEHLATWPGTPALPRMHPAGDELPQLWGSGRAFAQATWRHLLFGTVLGELERRLNPPDSEPQPIDPASAASNGHGHAEYVVSLN</sequence>
<evidence type="ECO:0000313" key="2">
    <source>
        <dbReference type="EMBL" id="RKQ93835.1"/>
    </source>
</evidence>
<gene>
    <name evidence="2" type="ORF">C8N24_3710</name>
</gene>
<accession>A0A660LHT9</accession>
<feature type="region of interest" description="Disordered" evidence="1">
    <location>
        <begin position="145"/>
        <end position="165"/>
    </location>
</feature>
<protein>
    <submittedName>
        <fullName evidence="2">Uncharacterized protein</fullName>
    </submittedName>
</protein>
<name>A0A660LHT9_9ACTN</name>
<organism evidence="2 3">
    <name type="scientific">Solirubrobacter pauli</name>
    <dbReference type="NCBI Taxonomy" id="166793"/>
    <lineage>
        <taxon>Bacteria</taxon>
        <taxon>Bacillati</taxon>
        <taxon>Actinomycetota</taxon>
        <taxon>Thermoleophilia</taxon>
        <taxon>Solirubrobacterales</taxon>
        <taxon>Solirubrobacteraceae</taxon>
        <taxon>Solirubrobacter</taxon>
    </lineage>
</organism>
<dbReference type="OrthoDB" id="5243794at2"/>
<dbReference type="AlphaFoldDB" id="A0A660LHT9"/>
<dbReference type="EMBL" id="RBIL01000001">
    <property type="protein sequence ID" value="RKQ93835.1"/>
    <property type="molecule type" value="Genomic_DNA"/>
</dbReference>
<keyword evidence="3" id="KW-1185">Reference proteome</keyword>
<dbReference type="Proteomes" id="UP000278962">
    <property type="component" value="Unassembled WGS sequence"/>
</dbReference>
<comment type="caution">
    <text evidence="2">The sequence shown here is derived from an EMBL/GenBank/DDBJ whole genome shotgun (WGS) entry which is preliminary data.</text>
</comment>
<dbReference type="RefSeq" id="WP_121252300.1">
    <property type="nucleotide sequence ID" value="NZ_RBIL01000001.1"/>
</dbReference>
<proteinExistence type="predicted"/>
<evidence type="ECO:0000313" key="3">
    <source>
        <dbReference type="Proteomes" id="UP000278962"/>
    </source>
</evidence>